<dbReference type="Pfam" id="PF05000">
    <property type="entry name" value="RNA_pol_Rpb1_4"/>
    <property type="match status" value="1"/>
</dbReference>
<evidence type="ECO:0000256" key="2">
    <source>
        <dbReference type="ARBA" id="ARBA00006460"/>
    </source>
</evidence>
<dbReference type="STRING" id="935791.I3EJX9"/>
<dbReference type="OrthoDB" id="270392at2759"/>
<dbReference type="GO" id="GO:0003677">
    <property type="term" value="F:DNA binding"/>
    <property type="evidence" value="ECO:0007669"/>
    <property type="project" value="InterPro"/>
</dbReference>
<dbReference type="FunCoup" id="I3EJX9">
    <property type="interactions" value="207"/>
</dbReference>
<keyword evidence="16" id="KW-1185">Reference proteome</keyword>
<comment type="catalytic activity">
    <reaction evidence="11 12">
        <text>RNA(n) + a ribonucleoside 5'-triphosphate = RNA(n+1) + diphosphate</text>
        <dbReference type="Rhea" id="RHEA:21248"/>
        <dbReference type="Rhea" id="RHEA-COMP:14527"/>
        <dbReference type="Rhea" id="RHEA-COMP:17342"/>
        <dbReference type="ChEBI" id="CHEBI:33019"/>
        <dbReference type="ChEBI" id="CHEBI:61557"/>
        <dbReference type="ChEBI" id="CHEBI:140395"/>
        <dbReference type="EC" id="2.7.7.6"/>
    </reaction>
</comment>
<dbReference type="VEuPathDB" id="MicrosporidiaDB:NEQG_00296"/>
<evidence type="ECO:0000313" key="15">
    <source>
        <dbReference type="EMBL" id="EIJ89526.1"/>
    </source>
</evidence>
<feature type="region of interest" description="Disordered" evidence="13">
    <location>
        <begin position="1131"/>
        <end position="1180"/>
    </location>
</feature>
<dbReference type="SUPFAM" id="SSF64484">
    <property type="entry name" value="beta and beta-prime subunits of DNA dependent RNA-polymerase"/>
    <property type="match status" value="1"/>
</dbReference>
<dbReference type="OMA" id="CMGVSAN"/>
<proteinExistence type="inferred from homology"/>
<comment type="function">
    <text evidence="12">DNA-dependent RNA polymerase catalyzes the transcription of DNA into RNA using the four ribonucleoside triphosphates as substrates.</text>
</comment>
<dbReference type="InterPro" id="IPR007080">
    <property type="entry name" value="RNA_pol_Rpb1_1"/>
</dbReference>
<dbReference type="InterPro" id="IPR044893">
    <property type="entry name" value="RNA_pol_Rpb1_clamp_domain"/>
</dbReference>
<evidence type="ECO:0000259" key="14">
    <source>
        <dbReference type="SMART" id="SM00663"/>
    </source>
</evidence>
<dbReference type="GO" id="GO:0046872">
    <property type="term" value="F:metal ion binding"/>
    <property type="evidence" value="ECO:0007669"/>
    <property type="project" value="UniProtKB-KW"/>
</dbReference>
<evidence type="ECO:0000256" key="10">
    <source>
        <dbReference type="ARBA" id="ARBA00023242"/>
    </source>
</evidence>
<reference evidence="15" key="1">
    <citation type="submission" date="2011-01" db="EMBL/GenBank/DDBJ databases">
        <title>The Genome Sequence of Nematocida parisii strain ERTm3.</title>
        <authorList>
            <consortium name="The Broad Institute Genome Sequencing Platform"/>
            <consortium name="The Broad Institute Genome Sequencing Center for Infectious Disease"/>
            <person name="Cuomo C."/>
            <person name="Troemel E."/>
            <person name="Young S.K."/>
            <person name="Zeng Q."/>
            <person name="Gargeya S."/>
            <person name="Fitzgerald M."/>
            <person name="Haas B."/>
            <person name="Abouelleil A."/>
            <person name="Alvarado L."/>
            <person name="Arachchi H.M."/>
            <person name="Berlin A."/>
            <person name="Chapman S.B."/>
            <person name="Gearin G."/>
            <person name="Goldberg J."/>
            <person name="Griggs A."/>
            <person name="Gujja S."/>
            <person name="Hansen M."/>
            <person name="Heiman D."/>
            <person name="Howarth C."/>
            <person name="Larimer J."/>
            <person name="Lui A."/>
            <person name="MacDonald P.J.P."/>
            <person name="McCowen C."/>
            <person name="Montmayeur A."/>
            <person name="Murphy C."/>
            <person name="Neiman D."/>
            <person name="Pearson M."/>
            <person name="Priest M."/>
            <person name="Roberts A."/>
            <person name="Saif S."/>
            <person name="Shea T."/>
            <person name="Sisk P."/>
            <person name="Stolte C."/>
            <person name="Sykes S."/>
            <person name="Wortman J."/>
            <person name="Nusbaum C."/>
            <person name="Birren B."/>
        </authorList>
    </citation>
    <scope>NUCLEOTIDE SEQUENCE</scope>
    <source>
        <strain evidence="15">ERTm3</strain>
    </source>
</reference>
<dbReference type="Pfam" id="PF04997">
    <property type="entry name" value="RNA_pol_Rpb1_1"/>
    <property type="match status" value="1"/>
</dbReference>
<sequence length="1379" mass="153062">MIQGLVQWILGHPVGVVILGTNRCLGHFGHIDLPLPVYNPMTYDVLTKVLKQACTVCYRFRMGKDESEGYTAQIKLARYGYEIEAAQVGDLLKDMKYAEVKEVLKNTITEGTAQKEDSVETMTHAIRNRFFGLQNKACMWCGSSERKITSGSLRILIEKEAQSKEGPSVIKEELLLPIEAVQMVQKLTQNEEGLLGELFPSMHRKVQGTNFLLPMFFIEVVLVTPNQLRPMNKLANESIVPNPRTVAYQNIISVCIDVFNLEDRSAKSVTANYIKLQEVVSELYSARDVSSSNKAQAQGLKQLIEKKDGIFRKNIMGKRVNYIARSVISPDPAIGVDEVGLPVEFASKLTIPVGISPVNIEGLRQAVINGPEYPGAEFVEDSSGRLISLKYISRDKRIHLANQLLTCTSFNAHSITDKDAQEVFTGEVDRQKIEGNIRRVWRHMRSGDNVLVNRQPSLHKVSMMGHKVKVLPRERTIRLHYVNCNSYNADFDGDEMNVHFPQDIASQVEVAEVCSTNHCFISATNGAPVRGHVQDHVVMGAILSQKNIFVEKDEYAQLLVAALGNIPSIKKYALEQPAILRPVRKYTGNQCITGVIRNLGIDISISCKTKLSDQFITRNGVVICGSLDKSQIGTSSYGLTHAVNEKYGGAMSNNLLTAIGRLLNRALVVFGHSCTMDDLAIFEGAEHCRRQEIEQGLLEGSSVSNTFLENNPEYLLKVSRIAAIGEVPEDKKELDAEMRKPTSECSSKVLDITSAGLCTKGKSNRMYIMVASGAKGSLVNLGQIISMLGQQELEGMRVPMMPTGRTLPTFNPLENTPRAHGFIAQRFLTGVHPEEFYFHCMAGREGLIDTAVKTSRSGYLQRCLIKHLEGLRIDVDGSVKDADGSVIQMVYGEDGIHPEKSAYLHNHEFFNQNQHGVSDGKIHGVLGINTGELYNMRTITGRVSEKYLKSSERSIRKDNLWERYIKCTAEPGEAVGVLAAQSVGEPSTQMTLNTFHLAGVGGKNVTLGMPRLKELVMHATKKIKTPIMTVEAKRPPTPGEEQILNVSGRKSLLSLITGIKLSEQVLLYNTTPVQQLKISITPFSAVLDAVESALRSEFFVRFSRNMKMFFKSLASQEITETSKELKELVLDNPDEDEDASSSSTSHEDLSDEEPSDEDGKDEQESDHEEDKFEGKFEEPSCVNDGTTIHITLHTSAAYKTLYMPRIEGILSKMYLETGATFESCTYNNSQYFVQQGGIHSLFDRVGDSLLCDLMDVTTVRSNSIWEMFSTLGIEAARSSIIREIAAVFEVYGITIDYRHLSLIADYMTHKGTIISFNRSAFSVMGSPIQRISYETAYTFIKDTIVDSSVDNLINPSSCLTIGKPIPIGTNMSEVGYNID</sequence>
<dbReference type="EC" id="2.7.7.6" evidence="12"/>
<dbReference type="InterPro" id="IPR007083">
    <property type="entry name" value="RNA_pol_Rpb1_4"/>
</dbReference>
<dbReference type="InterPro" id="IPR038120">
    <property type="entry name" value="Rpb1_funnel_sf"/>
</dbReference>
<dbReference type="InterPro" id="IPR047107">
    <property type="entry name" value="DNA-dir_RNA_pol1_lsu_C"/>
</dbReference>
<dbReference type="InterPro" id="IPR007081">
    <property type="entry name" value="RNA_pol_Rpb1_5"/>
</dbReference>
<dbReference type="Gene3D" id="6.20.50.80">
    <property type="match status" value="1"/>
</dbReference>
<keyword evidence="6" id="KW-0479">Metal-binding</keyword>
<comment type="similarity">
    <text evidence="2 12">Belongs to the RNA polymerase beta' chain family.</text>
</comment>
<dbReference type="InterPro" id="IPR045867">
    <property type="entry name" value="DNA-dir_RpoC_beta_prime"/>
</dbReference>
<dbReference type="GO" id="GO:0003899">
    <property type="term" value="F:DNA-directed RNA polymerase activity"/>
    <property type="evidence" value="ECO:0007669"/>
    <property type="project" value="UniProtKB-EC"/>
</dbReference>
<organism evidence="15 16">
    <name type="scientific">Nematocida parisii (strain ERTm3)</name>
    <name type="common">Nematode killer fungus</name>
    <dbReference type="NCBI Taxonomy" id="935791"/>
    <lineage>
        <taxon>Eukaryota</taxon>
        <taxon>Fungi</taxon>
        <taxon>Fungi incertae sedis</taxon>
        <taxon>Microsporidia</taxon>
        <taxon>Nematocida</taxon>
    </lineage>
</organism>
<evidence type="ECO:0000256" key="3">
    <source>
        <dbReference type="ARBA" id="ARBA00022478"/>
    </source>
</evidence>
<dbReference type="Pfam" id="PF00623">
    <property type="entry name" value="RNA_pol_Rpb1_2"/>
    <property type="match status" value="1"/>
</dbReference>
<name>I3EJX9_NEMP3</name>
<evidence type="ECO:0000256" key="9">
    <source>
        <dbReference type="ARBA" id="ARBA00023163"/>
    </source>
</evidence>
<keyword evidence="7" id="KW-0862">Zinc</keyword>
<dbReference type="Gene3D" id="3.30.1490.180">
    <property type="entry name" value="RNA polymerase ii"/>
    <property type="match status" value="1"/>
</dbReference>
<dbReference type="Gene3D" id="2.40.40.20">
    <property type="match status" value="1"/>
</dbReference>
<evidence type="ECO:0000256" key="11">
    <source>
        <dbReference type="ARBA" id="ARBA00048552"/>
    </source>
</evidence>
<dbReference type="FunFam" id="2.40.40.20:FF:000019">
    <property type="entry name" value="DNA-directed RNA polymerase II subunit RPB1"/>
    <property type="match status" value="1"/>
</dbReference>
<dbReference type="SMART" id="SM00663">
    <property type="entry name" value="RPOLA_N"/>
    <property type="match status" value="1"/>
</dbReference>
<comment type="subcellular location">
    <subcellularLocation>
        <location evidence="1">Nucleus</location>
    </subcellularLocation>
</comment>
<dbReference type="PANTHER" id="PTHR19376">
    <property type="entry name" value="DNA-DIRECTED RNA POLYMERASE"/>
    <property type="match status" value="1"/>
</dbReference>
<evidence type="ECO:0000256" key="4">
    <source>
        <dbReference type="ARBA" id="ARBA00022679"/>
    </source>
</evidence>
<dbReference type="Pfam" id="PF04998">
    <property type="entry name" value="RNA_pol_Rpb1_5"/>
    <property type="match status" value="1"/>
</dbReference>
<dbReference type="InterPro" id="IPR042102">
    <property type="entry name" value="RNA_pol_Rpb1_3_sf"/>
</dbReference>
<accession>I3EJX9</accession>
<feature type="domain" description="RNA polymerase N-terminal" evidence="14">
    <location>
        <begin position="214"/>
        <end position="544"/>
    </location>
</feature>
<dbReference type="Pfam" id="PF04983">
    <property type="entry name" value="RNA_pol_Rpb1_3"/>
    <property type="match status" value="1"/>
</dbReference>
<feature type="compositionally biased region" description="Basic and acidic residues" evidence="13">
    <location>
        <begin position="1168"/>
        <end position="1178"/>
    </location>
</feature>
<dbReference type="GO" id="GO:0005736">
    <property type="term" value="C:RNA polymerase I complex"/>
    <property type="evidence" value="ECO:0007669"/>
    <property type="project" value="UniProtKB-ARBA"/>
</dbReference>
<gene>
    <name evidence="15" type="ORF">NEQG_00296</name>
</gene>
<evidence type="ECO:0000313" key="16">
    <source>
        <dbReference type="Proteomes" id="UP000002872"/>
    </source>
</evidence>
<keyword evidence="4 12" id="KW-0808">Transferase</keyword>
<evidence type="ECO:0000256" key="1">
    <source>
        <dbReference type="ARBA" id="ARBA00004123"/>
    </source>
</evidence>
<dbReference type="CDD" id="cd01435">
    <property type="entry name" value="RNAP_I_RPA1_N"/>
    <property type="match status" value="1"/>
</dbReference>
<dbReference type="CDD" id="cd02735">
    <property type="entry name" value="RNAP_I_Rpa1_C"/>
    <property type="match status" value="1"/>
</dbReference>
<dbReference type="InterPro" id="IPR006592">
    <property type="entry name" value="RNA_pol_N"/>
</dbReference>
<keyword evidence="9 12" id="KW-0804">Transcription</keyword>
<dbReference type="Gene3D" id="1.10.274.100">
    <property type="entry name" value="RNA polymerase Rpb1, domain 3"/>
    <property type="match status" value="1"/>
</dbReference>
<dbReference type="InterPro" id="IPR015699">
    <property type="entry name" value="DNA-dir_RNA_pol1_lsu_N"/>
</dbReference>
<dbReference type="Proteomes" id="UP000002872">
    <property type="component" value="Unassembled WGS sequence"/>
</dbReference>
<dbReference type="Gene3D" id="1.10.132.30">
    <property type="match status" value="1"/>
</dbReference>
<evidence type="ECO:0000256" key="5">
    <source>
        <dbReference type="ARBA" id="ARBA00022695"/>
    </source>
</evidence>
<dbReference type="HOGENOM" id="CLU_000487_2_4_1"/>
<evidence type="ECO:0000256" key="7">
    <source>
        <dbReference type="ARBA" id="ARBA00022833"/>
    </source>
</evidence>
<dbReference type="EMBL" id="GL870876">
    <property type="protein sequence ID" value="EIJ89526.1"/>
    <property type="molecule type" value="Genomic_DNA"/>
</dbReference>
<evidence type="ECO:0000256" key="13">
    <source>
        <dbReference type="SAM" id="MobiDB-lite"/>
    </source>
</evidence>
<protein>
    <recommendedName>
        <fullName evidence="12">DNA-directed RNA polymerase subunit</fullName>
        <ecNumber evidence="12">2.7.7.6</ecNumber>
    </recommendedName>
</protein>
<keyword evidence="5 12" id="KW-0548">Nucleotidyltransferase</keyword>
<dbReference type="Gene3D" id="6.10.250.2940">
    <property type="match status" value="1"/>
</dbReference>
<keyword evidence="10" id="KW-0539">Nucleus</keyword>
<dbReference type="InParanoid" id="I3EJX9"/>
<dbReference type="InterPro" id="IPR000722">
    <property type="entry name" value="RNA_pol_asu"/>
</dbReference>
<keyword evidence="3 12" id="KW-0240">DNA-directed RNA polymerase</keyword>
<feature type="compositionally biased region" description="Acidic residues" evidence="13">
    <location>
        <begin position="1149"/>
        <end position="1167"/>
    </location>
</feature>
<dbReference type="PANTHER" id="PTHR19376:SF11">
    <property type="entry name" value="DNA-DIRECTED RNA POLYMERASE I SUBUNIT RPA1"/>
    <property type="match status" value="1"/>
</dbReference>
<dbReference type="GO" id="GO:0006351">
    <property type="term" value="P:DNA-templated transcription"/>
    <property type="evidence" value="ECO:0007669"/>
    <property type="project" value="InterPro"/>
</dbReference>
<keyword evidence="8" id="KW-0460">Magnesium</keyword>
<evidence type="ECO:0000256" key="12">
    <source>
        <dbReference type="RuleBase" id="RU004279"/>
    </source>
</evidence>
<evidence type="ECO:0000256" key="8">
    <source>
        <dbReference type="ARBA" id="ARBA00022842"/>
    </source>
</evidence>
<evidence type="ECO:0000256" key="6">
    <source>
        <dbReference type="ARBA" id="ARBA00022723"/>
    </source>
</evidence>
<dbReference type="Gene3D" id="4.10.860.120">
    <property type="entry name" value="RNA polymerase II, clamp domain"/>
    <property type="match status" value="1"/>
</dbReference>
<dbReference type="InterPro" id="IPR007066">
    <property type="entry name" value="RNA_pol_Rpb1_3"/>
</dbReference>